<evidence type="ECO:0000256" key="3">
    <source>
        <dbReference type="ARBA" id="ARBA00011106"/>
    </source>
</evidence>
<dbReference type="PRINTS" id="PR00177">
    <property type="entry name" value="NMDARECEPTOR"/>
</dbReference>
<comment type="function">
    <text evidence="22">NMDA receptor subtype of glutamate-gated ion channels with high calcium permeability and voltage-dependent sensitivity to magnesium. Mediated by glycine. This protein plays a key role in synaptic plasticity, synaptogenesis, excitotoxicity, memory acquisition and learning. It mediates neuronal functions in glutamate neurotransmission. Is involved in the cell surface targeting of NMDA receptors. Plays a role in associative learning and in long-term memory consolidation.</text>
</comment>
<keyword evidence="33" id="KW-1185">Reference proteome</keyword>
<evidence type="ECO:0000256" key="21">
    <source>
        <dbReference type="ARBA" id="ARBA00023303"/>
    </source>
</evidence>
<feature type="binding site" evidence="25">
    <location>
        <position position="522"/>
    </location>
    <ligand>
        <name>L-glutamate</name>
        <dbReference type="ChEBI" id="CHEBI:29985"/>
    </ligand>
</feature>
<evidence type="ECO:0000313" key="33">
    <source>
        <dbReference type="Proteomes" id="UP000235965"/>
    </source>
</evidence>
<evidence type="ECO:0000256" key="5">
    <source>
        <dbReference type="ARBA" id="ARBA00022448"/>
    </source>
</evidence>
<dbReference type="SUPFAM" id="SSF81324">
    <property type="entry name" value="Voltage-gated potassium channels"/>
    <property type="match status" value="1"/>
</dbReference>
<dbReference type="Pfam" id="PF00060">
    <property type="entry name" value="Lig_chan"/>
    <property type="match status" value="1"/>
</dbReference>
<evidence type="ECO:0000313" key="32">
    <source>
        <dbReference type="EMBL" id="PNF16119.1"/>
    </source>
</evidence>
<evidence type="ECO:0000256" key="10">
    <source>
        <dbReference type="ARBA" id="ARBA00022837"/>
    </source>
</evidence>
<sequence length="955" mass="106446">MATSLYLLVLSILIQTSHLTADVRRKNNPTSFNIGGVLSNRESMMFFKQTISNLNFHSQYVTKGITYDSTAILMDQNPIRTALSVCNYLINQSVYAVVVSHPLTGDLSPAAVSYTSGFYHIPVIGISSRDSAFSDKNIHVSFLRTVPPYSHQADVWVELLKHLGYRKVIFIHSSDTDGRALLGRFQSTSQSLEDDVEMKVQVESVIEFEPGLDSFIDQLLEVKNAQSRVYILYAGETDSKVIFQDASLLNMTGKDYAWIVTEQALEAHNVPIGILGLKLVNATSEENHIKDSIYVLASALRQMNQTEVITEAPKDCGNSAQTWETGKTLFEFIKKQTLVNGSTGNVAFDDNGDRINAEYDIINVQNQTQISVGQYHYSNEQKRMKLKLDKSAIIWPGNTDKQPPGFMIPTHLKVLTIEEKPFVYVREIQAEGEGCTPDEIPCPHFNNTNDGFKQYCCKGFCMDLLKELAKKINITYELLLSPDGQFGSYIIRNSTVGGKKEWTGLIGELVNQQADMIVAPLTINPERAEFIEFSKPFKYQGITILEKKPSRSSTLVSFLQPFSNTLWILVMVSVHVVALVLYLLDRFSPFGRFKLANTDGTEEDALNLSSAIWFAWGVLLNSGIGEGTPRSFSARVLGMVWAGFAMIIVASYTANLAAFLVLERPKTKLTGINDARLRNTMENLTCATVKGSAVDMYFRRQVELSNMYRTMEANNYDTAEEAIQDVKKGKLMAFIWDSSRLEFEAAQDCELVTAGELFGRSGYGIGLQKGSPWADAVTLAILDFHESGIMESLDNRWILQGNFQQCEQFEKTPNTLGLKNMAGVFILVAAGIVGGIGLIIIEMVYKKHQIRKQKRMELARHAADKWRGAIEKRKTLRATMAAQRRLKANGVNDPATVSLSVDALPQHCMETRSPARAWPGGCDVRQRIPHTDEIRVATTTQSNLAYGAGLPDMIV</sequence>
<dbReference type="FunFam" id="3.40.190.10:FF:000010">
    <property type="entry name" value="glutamate receptor ionotropic, NMDA 1 isoform X1"/>
    <property type="match status" value="1"/>
</dbReference>
<dbReference type="Gene3D" id="3.40.50.2300">
    <property type="match status" value="2"/>
</dbReference>
<reference evidence="32 33" key="1">
    <citation type="submission" date="2017-12" db="EMBL/GenBank/DDBJ databases">
        <title>Hemimetabolous genomes reveal molecular basis of termite eusociality.</title>
        <authorList>
            <person name="Harrison M.C."/>
            <person name="Jongepier E."/>
            <person name="Robertson H.M."/>
            <person name="Arning N."/>
            <person name="Bitard-Feildel T."/>
            <person name="Chao H."/>
            <person name="Childers C.P."/>
            <person name="Dinh H."/>
            <person name="Doddapaneni H."/>
            <person name="Dugan S."/>
            <person name="Gowin J."/>
            <person name="Greiner C."/>
            <person name="Han Y."/>
            <person name="Hu H."/>
            <person name="Hughes D.S.T."/>
            <person name="Huylmans A.-K."/>
            <person name="Kemena C."/>
            <person name="Kremer L.P.M."/>
            <person name="Lee S.L."/>
            <person name="Lopez-Ezquerra A."/>
            <person name="Mallet L."/>
            <person name="Monroy-Kuhn J.M."/>
            <person name="Moser A."/>
            <person name="Murali S.C."/>
            <person name="Muzny D.M."/>
            <person name="Otani S."/>
            <person name="Piulachs M.-D."/>
            <person name="Poelchau M."/>
            <person name="Qu J."/>
            <person name="Schaub F."/>
            <person name="Wada-Katsumata A."/>
            <person name="Worley K.C."/>
            <person name="Xie Q."/>
            <person name="Ylla G."/>
            <person name="Poulsen M."/>
            <person name="Gibbs R.A."/>
            <person name="Schal C."/>
            <person name="Richards S."/>
            <person name="Belles X."/>
            <person name="Korb J."/>
            <person name="Bornberg-Bauer E."/>
        </authorList>
    </citation>
    <scope>NUCLEOTIDE SEQUENCE [LARGE SCALE GENOMIC DNA]</scope>
    <source>
        <tissue evidence="32">Whole body</tissue>
    </source>
</reference>
<dbReference type="FunFam" id="3.40.190.10:FF:000177">
    <property type="entry name" value="Glutamate [NMDA] receptor subunit 1"/>
    <property type="match status" value="1"/>
</dbReference>
<evidence type="ECO:0000256" key="7">
    <source>
        <dbReference type="ARBA" id="ARBA00022553"/>
    </source>
</evidence>
<keyword evidence="18" id="KW-0325">Glycoprotein</keyword>
<comment type="similarity">
    <text evidence="2">Belongs to the glutamate-gated ion channel (TC 1.A.10.1) family.</text>
</comment>
<dbReference type="STRING" id="105785.A0A2J7PII3"/>
<dbReference type="AlphaFoldDB" id="A0A2J7PII3"/>
<dbReference type="InterPro" id="IPR015683">
    <property type="entry name" value="Ionotropic_Glu_rcpt"/>
</dbReference>
<proteinExistence type="inferred from homology"/>
<keyword evidence="10" id="KW-0106">Calcium</keyword>
<dbReference type="GO" id="GO:0045211">
    <property type="term" value="C:postsynaptic membrane"/>
    <property type="evidence" value="ECO:0007669"/>
    <property type="project" value="UniProtKB-SubCell"/>
</dbReference>
<dbReference type="InParanoid" id="A0A2J7PII3"/>
<dbReference type="InterPro" id="IPR049873">
    <property type="entry name" value="NMDA1-like_N"/>
</dbReference>
<dbReference type="GO" id="GO:0015276">
    <property type="term" value="F:ligand-gated monoatomic ion channel activity"/>
    <property type="evidence" value="ECO:0007669"/>
    <property type="project" value="InterPro"/>
</dbReference>
<keyword evidence="5" id="KW-0813">Transport</keyword>
<comment type="subcellular location">
    <subcellularLocation>
        <location evidence="1">Cell membrane</location>
        <topology evidence="1">Multi-pass membrane protein</topology>
    </subcellularLocation>
    <subcellularLocation>
        <location evidence="23">Postsynaptic cell membrane</location>
    </subcellularLocation>
    <subcellularLocation>
        <location evidence="24">Postsynaptic density</location>
    </subcellularLocation>
</comment>
<dbReference type="CDD" id="cd13719">
    <property type="entry name" value="PBP2_iGluR_NMDA_Nr1"/>
    <property type="match status" value="1"/>
</dbReference>
<feature type="transmembrane region" description="Helical" evidence="28">
    <location>
        <begin position="636"/>
        <end position="662"/>
    </location>
</feature>
<dbReference type="InterPro" id="IPR049872">
    <property type="entry name" value="NMDA1-like_ligand-bd"/>
</dbReference>
<dbReference type="SMART" id="SM00918">
    <property type="entry name" value="Lig_chan-Glu_bd"/>
    <property type="match status" value="1"/>
</dbReference>
<feature type="domain" description="Ionotropic glutamate receptor C-terminal" evidence="30">
    <location>
        <begin position="444"/>
        <end position="800"/>
    </location>
</feature>
<feature type="transmembrane region" description="Helical" evidence="28">
    <location>
        <begin position="566"/>
        <end position="584"/>
    </location>
</feature>
<evidence type="ECO:0000256" key="18">
    <source>
        <dbReference type="ARBA" id="ARBA00023180"/>
    </source>
</evidence>
<evidence type="ECO:0000256" key="22">
    <source>
        <dbReference type="ARBA" id="ARBA00024675"/>
    </source>
</evidence>
<feature type="signal peptide" evidence="29">
    <location>
        <begin position="1"/>
        <end position="19"/>
    </location>
</feature>
<evidence type="ECO:0000259" key="30">
    <source>
        <dbReference type="SMART" id="SM00079"/>
    </source>
</evidence>
<dbReference type="Proteomes" id="UP000235965">
    <property type="component" value="Unassembled WGS sequence"/>
</dbReference>
<keyword evidence="12 28" id="KW-1133">Transmembrane helix</keyword>
<dbReference type="InterPro" id="IPR028082">
    <property type="entry name" value="Peripla_BP_I"/>
</dbReference>
<dbReference type="OrthoDB" id="5984008at2759"/>
<keyword evidence="13" id="KW-0770">Synapse</keyword>
<name>A0A2J7PII3_9NEOP</name>
<evidence type="ECO:0000256" key="24">
    <source>
        <dbReference type="ARBA" id="ARBA00034105"/>
    </source>
</evidence>
<feature type="chain" id="PRO_5014443459" description="Glutamate [NMDA] receptor subunit 1" evidence="29">
    <location>
        <begin position="20"/>
        <end position="955"/>
    </location>
</feature>
<evidence type="ECO:0000256" key="2">
    <source>
        <dbReference type="ARBA" id="ARBA00008685"/>
    </source>
</evidence>
<feature type="binding site" evidence="25">
    <location>
        <position position="527"/>
    </location>
    <ligand>
        <name>L-glutamate</name>
        <dbReference type="ChEBI" id="CHEBI:29985"/>
    </ligand>
</feature>
<dbReference type="GO" id="GO:0035235">
    <property type="term" value="P:ionotropic glutamate receptor signaling pathway"/>
    <property type="evidence" value="ECO:0007669"/>
    <property type="project" value="UniProtKB-ARBA"/>
</dbReference>
<evidence type="ECO:0000256" key="19">
    <source>
        <dbReference type="ARBA" id="ARBA00023257"/>
    </source>
</evidence>
<dbReference type="FunFam" id="3.40.50.2300:FF:000266">
    <property type="entry name" value="Glutamate [NMDA] receptor subunit 1"/>
    <property type="match status" value="1"/>
</dbReference>
<dbReference type="GO" id="GO:0017146">
    <property type="term" value="C:NMDA selective glutamate receptor complex"/>
    <property type="evidence" value="ECO:0007669"/>
    <property type="project" value="UniProtKB-ARBA"/>
</dbReference>
<keyword evidence="9 29" id="KW-0732">Signal</keyword>
<dbReference type="InterPro" id="IPR001828">
    <property type="entry name" value="ANF_lig-bd_rcpt"/>
</dbReference>
<dbReference type="Pfam" id="PF01094">
    <property type="entry name" value="ANF_receptor"/>
    <property type="match status" value="2"/>
</dbReference>
<evidence type="ECO:0000256" key="23">
    <source>
        <dbReference type="ARBA" id="ARBA00034100"/>
    </source>
</evidence>
<keyword evidence="8 28" id="KW-0812">Transmembrane</keyword>
<dbReference type="CDD" id="cd06379">
    <property type="entry name" value="PBP1_iGluR_NMDA_NR1"/>
    <property type="match status" value="1"/>
</dbReference>
<feature type="site" description="Interaction with the cone snail toxin Con-ikot-ikot" evidence="26">
    <location>
        <position position="699"/>
    </location>
</feature>
<dbReference type="FunFam" id="3.40.50.2300:FF:000025">
    <property type="entry name" value="glutamate receptor ionotropic, NMDA 1 isoform X1"/>
    <property type="match status" value="1"/>
</dbReference>
<evidence type="ECO:0000256" key="12">
    <source>
        <dbReference type="ARBA" id="ARBA00022989"/>
    </source>
</evidence>
<evidence type="ECO:0000256" key="1">
    <source>
        <dbReference type="ARBA" id="ARBA00004651"/>
    </source>
</evidence>
<dbReference type="SUPFAM" id="SSF53822">
    <property type="entry name" value="Periplasmic binding protein-like I"/>
    <property type="match status" value="1"/>
</dbReference>
<keyword evidence="6" id="KW-1003">Cell membrane</keyword>
<evidence type="ECO:0000256" key="26">
    <source>
        <dbReference type="PIRSR" id="PIRSR601508-2"/>
    </source>
</evidence>
<organism evidence="32 33">
    <name type="scientific">Cryptotermes secundus</name>
    <dbReference type="NCBI Taxonomy" id="105785"/>
    <lineage>
        <taxon>Eukaryota</taxon>
        <taxon>Metazoa</taxon>
        <taxon>Ecdysozoa</taxon>
        <taxon>Arthropoda</taxon>
        <taxon>Hexapoda</taxon>
        <taxon>Insecta</taxon>
        <taxon>Pterygota</taxon>
        <taxon>Neoptera</taxon>
        <taxon>Polyneoptera</taxon>
        <taxon>Dictyoptera</taxon>
        <taxon>Blattodea</taxon>
        <taxon>Blattoidea</taxon>
        <taxon>Termitoidae</taxon>
        <taxon>Kalotermitidae</taxon>
        <taxon>Cryptotermitinae</taxon>
        <taxon>Cryptotermes</taxon>
    </lineage>
</organism>
<feature type="site" description="Crucial to convey clamshell closure to channel opening" evidence="26">
    <location>
        <position position="669"/>
    </location>
</feature>
<dbReference type="FunCoup" id="A0A2J7PII3">
    <property type="interactions" value="268"/>
</dbReference>
<keyword evidence="16 27" id="KW-1015">Disulfide bond</keyword>
<dbReference type="SUPFAM" id="SSF53850">
    <property type="entry name" value="Periplasmic binding protein-like II"/>
    <property type="match status" value="1"/>
</dbReference>
<dbReference type="InterPro" id="IPR019594">
    <property type="entry name" value="Glu/Gly-bd"/>
</dbReference>
<dbReference type="EMBL" id="NEVH01025127">
    <property type="protein sequence ID" value="PNF16119.1"/>
    <property type="molecule type" value="Genomic_DNA"/>
</dbReference>
<dbReference type="Gene3D" id="1.10.287.70">
    <property type="match status" value="1"/>
</dbReference>
<evidence type="ECO:0000256" key="17">
    <source>
        <dbReference type="ARBA" id="ARBA00023170"/>
    </source>
</evidence>
<keyword evidence="11" id="KW-0460">Magnesium</keyword>
<evidence type="ECO:0000256" key="25">
    <source>
        <dbReference type="PIRSR" id="PIRSR601508-1"/>
    </source>
</evidence>
<evidence type="ECO:0000259" key="31">
    <source>
        <dbReference type="SMART" id="SM00918"/>
    </source>
</evidence>
<keyword evidence="17 32" id="KW-0675">Receptor</keyword>
<evidence type="ECO:0000256" key="14">
    <source>
        <dbReference type="ARBA" id="ARBA00023065"/>
    </source>
</evidence>
<feature type="transmembrane region" description="Helical" evidence="28">
    <location>
        <begin position="821"/>
        <end position="845"/>
    </location>
</feature>
<evidence type="ECO:0000256" key="28">
    <source>
        <dbReference type="SAM" id="Phobius"/>
    </source>
</evidence>
<feature type="binding site" evidence="25">
    <location>
        <position position="520"/>
    </location>
    <ligand>
        <name>L-glutamate</name>
        <dbReference type="ChEBI" id="CHEBI:29985"/>
    </ligand>
</feature>
<keyword evidence="15 28" id="KW-0472">Membrane</keyword>
<comment type="subunit">
    <text evidence="3">Forms a heteromeric NMDA channel with Nmdar2.</text>
</comment>
<feature type="transmembrane region" description="Helical" evidence="28">
    <location>
        <begin position="605"/>
        <end position="624"/>
    </location>
</feature>
<evidence type="ECO:0000256" key="16">
    <source>
        <dbReference type="ARBA" id="ARBA00023157"/>
    </source>
</evidence>
<dbReference type="InterPro" id="IPR001320">
    <property type="entry name" value="Iontro_rcpt_C"/>
</dbReference>
<gene>
    <name evidence="32" type="primary">Nmdar1</name>
    <name evidence="32" type="ORF">B7P43_G03269</name>
</gene>
<evidence type="ECO:0000256" key="6">
    <source>
        <dbReference type="ARBA" id="ARBA00022475"/>
    </source>
</evidence>
<dbReference type="Gene3D" id="3.40.190.10">
    <property type="entry name" value="Periplasmic binding protein-like II"/>
    <property type="match status" value="2"/>
</dbReference>
<dbReference type="InterPro" id="IPR001508">
    <property type="entry name" value="Iono_Glu_rcpt_met"/>
</dbReference>
<keyword evidence="20" id="KW-1071">Ligand-gated ion channel</keyword>
<comment type="caution">
    <text evidence="32">The sequence shown here is derived from an EMBL/GenBank/DDBJ whole genome shotgun (WGS) entry which is preliminary data.</text>
</comment>
<dbReference type="InterPro" id="IPR018882">
    <property type="entry name" value="CaM-bd_C0_NMDA_rcpt_NR1"/>
</dbReference>
<dbReference type="SMART" id="SM00079">
    <property type="entry name" value="PBPe"/>
    <property type="match status" value="1"/>
</dbReference>
<evidence type="ECO:0000256" key="8">
    <source>
        <dbReference type="ARBA" id="ARBA00022692"/>
    </source>
</evidence>
<evidence type="ECO:0000256" key="20">
    <source>
        <dbReference type="ARBA" id="ARBA00023286"/>
    </source>
</evidence>
<keyword evidence="14" id="KW-0406">Ion transport</keyword>
<protein>
    <recommendedName>
        <fullName evidence="4">Glutamate [NMDA] receptor subunit 1</fullName>
    </recommendedName>
</protein>
<evidence type="ECO:0000256" key="4">
    <source>
        <dbReference type="ARBA" id="ARBA00015895"/>
    </source>
</evidence>
<feature type="disulfide bond" evidence="27">
    <location>
        <begin position="749"/>
        <end position="806"/>
    </location>
</feature>
<evidence type="ECO:0000256" key="27">
    <source>
        <dbReference type="PIRSR" id="PIRSR601508-3"/>
    </source>
</evidence>
<keyword evidence="21" id="KW-0407">Ion channel</keyword>
<keyword evidence="7" id="KW-0597">Phosphoprotein</keyword>
<evidence type="ECO:0000256" key="15">
    <source>
        <dbReference type="ARBA" id="ARBA00023136"/>
    </source>
</evidence>
<dbReference type="Pfam" id="PF10562">
    <property type="entry name" value="CaM_bdg_C0"/>
    <property type="match status" value="1"/>
</dbReference>
<evidence type="ECO:0000256" key="11">
    <source>
        <dbReference type="ARBA" id="ARBA00022842"/>
    </source>
</evidence>
<evidence type="ECO:0000256" key="13">
    <source>
        <dbReference type="ARBA" id="ARBA00023018"/>
    </source>
</evidence>
<accession>A0A2J7PII3</accession>
<dbReference type="GO" id="GO:0038023">
    <property type="term" value="F:signaling receptor activity"/>
    <property type="evidence" value="ECO:0007669"/>
    <property type="project" value="InterPro"/>
</dbReference>
<dbReference type="Pfam" id="PF10613">
    <property type="entry name" value="Lig_chan-Glu_bd"/>
    <property type="match status" value="1"/>
</dbReference>
<evidence type="ECO:0000256" key="29">
    <source>
        <dbReference type="SAM" id="SignalP"/>
    </source>
</evidence>
<dbReference type="GO" id="GO:0014069">
    <property type="term" value="C:postsynaptic density"/>
    <property type="evidence" value="ECO:0007669"/>
    <property type="project" value="UniProtKB-SubCell"/>
</dbReference>
<keyword evidence="19" id="KW-0628">Postsynaptic cell membrane</keyword>
<dbReference type="PANTHER" id="PTHR18966">
    <property type="entry name" value="IONOTROPIC GLUTAMATE RECEPTOR"/>
    <property type="match status" value="1"/>
</dbReference>
<feature type="domain" description="Ionotropic glutamate receptor L-glutamate and glycine-binding" evidence="31">
    <location>
        <begin position="444"/>
        <end position="511"/>
    </location>
</feature>
<feature type="binding site" evidence="25">
    <location>
        <position position="737"/>
    </location>
    <ligand>
        <name>L-glutamate</name>
        <dbReference type="ChEBI" id="CHEBI:29985"/>
    </ligand>
</feature>
<evidence type="ECO:0000256" key="9">
    <source>
        <dbReference type="ARBA" id="ARBA00022729"/>
    </source>
</evidence>